<comment type="similarity">
    <text evidence="1">Belongs to the methylthioribose kinase family.</text>
</comment>
<keyword evidence="10" id="KW-1185">Reference proteome</keyword>
<dbReference type="SUPFAM" id="SSF56112">
    <property type="entry name" value="Protein kinase-like (PK-like)"/>
    <property type="match status" value="1"/>
</dbReference>
<keyword evidence="5" id="KW-0547">Nucleotide-binding</keyword>
<dbReference type="Gene3D" id="3.30.200.20">
    <property type="entry name" value="Phosphorylase Kinase, domain 1"/>
    <property type="match status" value="1"/>
</dbReference>
<dbReference type="PANTHER" id="PTHR34273">
    <property type="entry name" value="METHYLTHIORIBOSE KINASE"/>
    <property type="match status" value="1"/>
</dbReference>
<evidence type="ECO:0000256" key="2">
    <source>
        <dbReference type="ARBA" id="ARBA00011738"/>
    </source>
</evidence>
<dbReference type="PIRSF" id="PIRSF031134">
    <property type="entry name" value="MTRK"/>
    <property type="match status" value="1"/>
</dbReference>
<gene>
    <name evidence="9" type="ORF">CBF37_03065</name>
</gene>
<dbReference type="GO" id="GO:0009086">
    <property type="term" value="P:methionine biosynthetic process"/>
    <property type="evidence" value="ECO:0007669"/>
    <property type="project" value="InterPro"/>
</dbReference>
<evidence type="ECO:0000256" key="5">
    <source>
        <dbReference type="ARBA" id="ARBA00022741"/>
    </source>
</evidence>
<comment type="subunit">
    <text evidence="2">Homodimer.</text>
</comment>
<protein>
    <recommendedName>
        <fullName evidence="3">S-methyl-5-thioribose kinase</fullName>
        <ecNumber evidence="3">2.7.1.100</ecNumber>
    </recommendedName>
</protein>
<dbReference type="PANTHER" id="PTHR34273:SF2">
    <property type="entry name" value="METHYLTHIORIBOSE KINASE"/>
    <property type="match status" value="1"/>
</dbReference>
<evidence type="ECO:0000259" key="8">
    <source>
        <dbReference type="Pfam" id="PF01636"/>
    </source>
</evidence>
<evidence type="ECO:0000256" key="3">
    <source>
        <dbReference type="ARBA" id="ARBA00012128"/>
    </source>
</evidence>
<feature type="domain" description="Aminoglycoside phosphotransferase" evidence="8">
    <location>
        <begin position="174"/>
        <end position="274"/>
    </location>
</feature>
<organism evidence="9 10">
    <name type="scientific">Vagococcus vulneris</name>
    <dbReference type="NCBI Taxonomy" id="1977869"/>
    <lineage>
        <taxon>Bacteria</taxon>
        <taxon>Bacillati</taxon>
        <taxon>Bacillota</taxon>
        <taxon>Bacilli</taxon>
        <taxon>Lactobacillales</taxon>
        <taxon>Enterococcaceae</taxon>
        <taxon>Vagococcus</taxon>
    </lineage>
</organism>
<comment type="caution">
    <text evidence="9">The sequence shown here is derived from an EMBL/GenBank/DDBJ whole genome shotgun (WGS) entry which is preliminary data.</text>
</comment>
<dbReference type="InterPro" id="IPR011009">
    <property type="entry name" value="Kinase-like_dom_sf"/>
</dbReference>
<evidence type="ECO:0000256" key="7">
    <source>
        <dbReference type="ARBA" id="ARBA00022840"/>
    </source>
</evidence>
<dbReference type="GO" id="GO:0005524">
    <property type="term" value="F:ATP binding"/>
    <property type="evidence" value="ECO:0007669"/>
    <property type="project" value="UniProtKB-KW"/>
</dbReference>
<dbReference type="Pfam" id="PF01636">
    <property type="entry name" value="APH"/>
    <property type="match status" value="1"/>
</dbReference>
<dbReference type="OrthoDB" id="9777791at2"/>
<evidence type="ECO:0000256" key="1">
    <source>
        <dbReference type="ARBA" id="ARBA00010165"/>
    </source>
</evidence>
<evidence type="ECO:0000256" key="4">
    <source>
        <dbReference type="ARBA" id="ARBA00022679"/>
    </source>
</evidence>
<dbReference type="Proteomes" id="UP000287857">
    <property type="component" value="Unassembled WGS sequence"/>
</dbReference>
<keyword evidence="6 9" id="KW-0418">Kinase</keyword>
<accession>A0A430A0N3</accession>
<dbReference type="EC" id="2.7.1.100" evidence="3"/>
<sequence>MILFERVGKMSEKFSIDSLESYVKANTDLFAPDALLLVEEIGDGNINYVFSVTEVKTDISCIVKYSDQYLRSSGRPLSIDRNRIEVKALQIEHTFVPNAVPEIYYYNEEDAVIIMENISAYKNLRHQLAKRLIFPTLAEKISDFLAETLLNTTDHACVSKLKKERLKEFINIDMCDISEDLVFTEPYNDYKQRNVITSGNEEFVLKNIYQNTELINEVAQLRDQYMNNSQSLLHGDLHSGSIFINEQGLKVIDPEFAFYGPAGYDIGNVLAHLIFPYIQNQYYQTDRKFEKWLVITISDVFDLVYQKLNQLYQEKVKLSLYQSTIYRQKYLADVMSDALGYTGTEIIRRVIGDSKVAELTTVPDSIDKLAMERKLLVIATQLIVQRKSFVSGQDVITCLNTQKEGR</sequence>
<keyword evidence="7" id="KW-0067">ATP-binding</keyword>
<keyword evidence="4" id="KW-0808">Transferase</keyword>
<reference evidence="9 10" key="1">
    <citation type="submission" date="2017-05" db="EMBL/GenBank/DDBJ databases">
        <title>Vagococcus spp. assemblies.</title>
        <authorList>
            <person name="Gulvik C.A."/>
        </authorList>
    </citation>
    <scope>NUCLEOTIDE SEQUENCE [LARGE SCALE GENOMIC DNA]</scope>
    <source>
        <strain evidence="9 10">SS1995</strain>
    </source>
</reference>
<evidence type="ECO:0000313" key="9">
    <source>
        <dbReference type="EMBL" id="RST99875.1"/>
    </source>
</evidence>
<dbReference type="NCBIfam" id="TIGR01767">
    <property type="entry name" value="MTRK"/>
    <property type="match status" value="1"/>
</dbReference>
<dbReference type="InterPro" id="IPR002575">
    <property type="entry name" value="Aminoglycoside_PTrfase"/>
</dbReference>
<dbReference type="AlphaFoldDB" id="A0A430A0N3"/>
<dbReference type="InterPro" id="IPR009212">
    <property type="entry name" value="Methylthioribose_kinase"/>
</dbReference>
<dbReference type="GO" id="GO:0046522">
    <property type="term" value="F:S-methyl-5-thioribose kinase activity"/>
    <property type="evidence" value="ECO:0007669"/>
    <property type="project" value="UniProtKB-EC"/>
</dbReference>
<evidence type="ECO:0000313" key="10">
    <source>
        <dbReference type="Proteomes" id="UP000287857"/>
    </source>
</evidence>
<proteinExistence type="inferred from homology"/>
<dbReference type="EMBL" id="NGJS01000003">
    <property type="protein sequence ID" value="RST99875.1"/>
    <property type="molecule type" value="Genomic_DNA"/>
</dbReference>
<name>A0A430A0N3_9ENTE</name>
<dbReference type="Gene3D" id="3.90.1200.10">
    <property type="match status" value="1"/>
</dbReference>
<evidence type="ECO:0000256" key="6">
    <source>
        <dbReference type="ARBA" id="ARBA00022777"/>
    </source>
</evidence>